<dbReference type="Pfam" id="PF00320">
    <property type="entry name" value="GATA"/>
    <property type="match status" value="1"/>
</dbReference>
<dbReference type="GO" id="GO:0043565">
    <property type="term" value="F:sequence-specific DNA binding"/>
    <property type="evidence" value="ECO:0007669"/>
    <property type="project" value="InterPro"/>
</dbReference>
<keyword evidence="4" id="KW-0479">Metal-binding</keyword>
<dbReference type="InterPro" id="IPR000679">
    <property type="entry name" value="Znf_GATA"/>
</dbReference>
<dbReference type="SMART" id="SM00401">
    <property type="entry name" value="ZnF_GATA"/>
    <property type="match status" value="1"/>
</dbReference>
<keyword evidence="2" id="KW-0238">DNA-binding</keyword>
<protein>
    <recommendedName>
        <fullName evidence="5">GATA-type domain-containing protein</fullName>
    </recommendedName>
</protein>
<reference evidence="6 7" key="1">
    <citation type="journal article" date="2023" name="Life. Sci Alliance">
        <title>Evolutionary insights into 3D genome organization and epigenetic landscape of Vigna mungo.</title>
        <authorList>
            <person name="Junaid A."/>
            <person name="Singh B."/>
            <person name="Bhatia S."/>
        </authorList>
    </citation>
    <scope>NUCLEOTIDE SEQUENCE [LARGE SCALE GENOMIC DNA]</scope>
    <source>
        <strain evidence="6">Urdbean</strain>
    </source>
</reference>
<keyword evidence="4" id="KW-0862">Zinc</keyword>
<organism evidence="6 7">
    <name type="scientific">Vigna mungo</name>
    <name type="common">Black gram</name>
    <name type="synonym">Phaseolus mungo</name>
    <dbReference type="NCBI Taxonomy" id="3915"/>
    <lineage>
        <taxon>Eukaryota</taxon>
        <taxon>Viridiplantae</taxon>
        <taxon>Streptophyta</taxon>
        <taxon>Embryophyta</taxon>
        <taxon>Tracheophyta</taxon>
        <taxon>Spermatophyta</taxon>
        <taxon>Magnoliopsida</taxon>
        <taxon>eudicotyledons</taxon>
        <taxon>Gunneridae</taxon>
        <taxon>Pentapetalae</taxon>
        <taxon>rosids</taxon>
        <taxon>fabids</taxon>
        <taxon>Fabales</taxon>
        <taxon>Fabaceae</taxon>
        <taxon>Papilionoideae</taxon>
        <taxon>50 kb inversion clade</taxon>
        <taxon>NPAAA clade</taxon>
        <taxon>indigoferoid/millettioid clade</taxon>
        <taxon>Phaseoleae</taxon>
        <taxon>Vigna</taxon>
    </lineage>
</organism>
<feature type="domain" description="GATA-type" evidence="5">
    <location>
        <begin position="24"/>
        <end position="47"/>
    </location>
</feature>
<evidence type="ECO:0000313" key="6">
    <source>
        <dbReference type="EMBL" id="WVZ08651.1"/>
    </source>
</evidence>
<keyword evidence="3" id="KW-0804">Transcription</keyword>
<evidence type="ECO:0000256" key="1">
    <source>
        <dbReference type="ARBA" id="ARBA00023015"/>
    </source>
</evidence>
<keyword evidence="7" id="KW-1185">Reference proteome</keyword>
<evidence type="ECO:0000313" key="7">
    <source>
        <dbReference type="Proteomes" id="UP001374535"/>
    </source>
</evidence>
<keyword evidence="4" id="KW-0863">Zinc-finger</keyword>
<evidence type="ECO:0000256" key="4">
    <source>
        <dbReference type="PROSITE-ProRule" id="PRU00094"/>
    </source>
</evidence>
<dbReference type="GO" id="GO:0006355">
    <property type="term" value="P:regulation of DNA-templated transcription"/>
    <property type="evidence" value="ECO:0007669"/>
    <property type="project" value="InterPro"/>
</dbReference>
<evidence type="ECO:0000256" key="2">
    <source>
        <dbReference type="ARBA" id="ARBA00023125"/>
    </source>
</evidence>
<name>A0AAQ3NF74_VIGMU</name>
<keyword evidence="1" id="KW-0805">Transcription regulation</keyword>
<evidence type="ECO:0000256" key="3">
    <source>
        <dbReference type="ARBA" id="ARBA00023163"/>
    </source>
</evidence>
<dbReference type="PROSITE" id="PS50114">
    <property type="entry name" value="GATA_ZN_FINGER_2"/>
    <property type="match status" value="1"/>
</dbReference>
<gene>
    <name evidence="6" type="ORF">V8G54_021997</name>
</gene>
<dbReference type="AlphaFoldDB" id="A0AAQ3NF74"/>
<dbReference type="EMBL" id="CP144695">
    <property type="protein sequence ID" value="WVZ08651.1"/>
    <property type="molecule type" value="Genomic_DNA"/>
</dbReference>
<accession>A0AAQ3NF74</accession>
<sequence length="137" mass="15624">MRFVSVLVRLVMMDLKEWSSPELNESKKCCSDCKTTKTPLWRGGPAGPKAQQHSFLFHVPEERELFQEERGGGGVTPDILCCEETEVEDVGRRGTGGCVFDGPVLWFFYHSFTYRIPVNLITSNPQSDNPFFMSYYT</sequence>
<evidence type="ECO:0000259" key="5">
    <source>
        <dbReference type="PROSITE" id="PS50114"/>
    </source>
</evidence>
<dbReference type="GO" id="GO:0008270">
    <property type="term" value="F:zinc ion binding"/>
    <property type="evidence" value="ECO:0007669"/>
    <property type="project" value="UniProtKB-KW"/>
</dbReference>
<proteinExistence type="predicted"/>
<dbReference type="SUPFAM" id="SSF57716">
    <property type="entry name" value="Glucocorticoid receptor-like (DNA-binding domain)"/>
    <property type="match status" value="1"/>
</dbReference>
<dbReference type="InterPro" id="IPR013088">
    <property type="entry name" value="Znf_NHR/GATA"/>
</dbReference>
<dbReference type="Proteomes" id="UP001374535">
    <property type="component" value="Chromosome 6"/>
</dbReference>
<dbReference type="Gene3D" id="3.30.50.10">
    <property type="entry name" value="Erythroid Transcription Factor GATA-1, subunit A"/>
    <property type="match status" value="1"/>
</dbReference>